<accession>A0A328DJT8</accession>
<comment type="caution">
    <text evidence="3">The sequence shown here is derived from an EMBL/GenBank/DDBJ whole genome shotgun (WGS) entry which is preliminary data.</text>
</comment>
<dbReference type="AlphaFoldDB" id="A0A328DJT8"/>
<feature type="domain" description="DUF4283" evidence="2">
    <location>
        <begin position="16"/>
        <end position="94"/>
    </location>
</feature>
<proteinExistence type="predicted"/>
<reference evidence="3 4" key="1">
    <citation type="submission" date="2018-06" db="EMBL/GenBank/DDBJ databases">
        <title>The Genome of Cuscuta australis (Dodder) Provides Insight into the Evolution of Plant Parasitism.</title>
        <authorList>
            <person name="Liu H."/>
        </authorList>
    </citation>
    <scope>NUCLEOTIDE SEQUENCE [LARGE SCALE GENOMIC DNA]</scope>
    <source>
        <strain evidence="4">cv. Yunnan</strain>
        <tissue evidence="3">Vines</tissue>
    </source>
</reference>
<dbReference type="InterPro" id="IPR025558">
    <property type="entry name" value="DUF4283"/>
</dbReference>
<evidence type="ECO:0000256" key="1">
    <source>
        <dbReference type="SAM" id="MobiDB-lite"/>
    </source>
</evidence>
<name>A0A328DJT8_9ASTE</name>
<dbReference type="PANTHER" id="PTHR31286:SF180">
    <property type="entry name" value="OS10G0362600 PROTEIN"/>
    <property type="match status" value="1"/>
</dbReference>
<evidence type="ECO:0000259" key="2">
    <source>
        <dbReference type="Pfam" id="PF14111"/>
    </source>
</evidence>
<dbReference type="EMBL" id="NQVE01000145">
    <property type="protein sequence ID" value="RAL44323.1"/>
    <property type="molecule type" value="Genomic_DNA"/>
</dbReference>
<dbReference type="Pfam" id="PF14111">
    <property type="entry name" value="DUF4283"/>
    <property type="match status" value="1"/>
</dbReference>
<evidence type="ECO:0000313" key="3">
    <source>
        <dbReference type="EMBL" id="RAL44323.1"/>
    </source>
</evidence>
<organism evidence="3 4">
    <name type="scientific">Cuscuta australis</name>
    <dbReference type="NCBI Taxonomy" id="267555"/>
    <lineage>
        <taxon>Eukaryota</taxon>
        <taxon>Viridiplantae</taxon>
        <taxon>Streptophyta</taxon>
        <taxon>Embryophyta</taxon>
        <taxon>Tracheophyta</taxon>
        <taxon>Spermatophyta</taxon>
        <taxon>Magnoliopsida</taxon>
        <taxon>eudicotyledons</taxon>
        <taxon>Gunneridae</taxon>
        <taxon>Pentapetalae</taxon>
        <taxon>asterids</taxon>
        <taxon>lamiids</taxon>
        <taxon>Solanales</taxon>
        <taxon>Convolvulaceae</taxon>
        <taxon>Cuscuteae</taxon>
        <taxon>Cuscuta</taxon>
        <taxon>Cuscuta subgen. Grammica</taxon>
        <taxon>Cuscuta sect. Cleistogrammica</taxon>
    </lineage>
</organism>
<dbReference type="Proteomes" id="UP000249390">
    <property type="component" value="Unassembled WGS sequence"/>
</dbReference>
<protein>
    <recommendedName>
        <fullName evidence="2">DUF4283 domain-containing protein</fullName>
    </recommendedName>
</protein>
<dbReference type="PANTHER" id="PTHR31286">
    <property type="entry name" value="GLYCINE-RICH CELL WALL STRUCTURAL PROTEIN 1.8-LIKE"/>
    <property type="match status" value="1"/>
</dbReference>
<gene>
    <name evidence="3" type="ORF">DM860_017429</name>
</gene>
<keyword evidence="4" id="KW-1185">Reference proteome</keyword>
<dbReference type="InterPro" id="IPR040256">
    <property type="entry name" value="At4g02000-like"/>
</dbReference>
<evidence type="ECO:0000313" key="4">
    <source>
        <dbReference type="Proteomes" id="UP000249390"/>
    </source>
</evidence>
<sequence>MPSAVFSLDEDRKLYSNFKFALVGRAGRFINLHDIKSFLEGTGYQGGFRLRRLLNNDVLFIFNKEEEYLRFFIRGTWTINNIKLYVFKWTPDYCSHQDCSIVPIWVTISNLPSHFINFEALFTIASTLGKPCLLDSQTLNLIRIREARCCIEIDIANPLPPNIHLRIGPRDLILPCKFEGVPGYCKHCHKLGPTKFLCKIHGSSPDSVFTKGKKVESNNSVGKGWVEVKRKKHKQGLQSNTRGIVHSTEKRWVSDGWILEDNSKKCQATHSHNPIKVTREDGWTLGKGKLKRGQATSSKVTKEWIPKDKSNTTLQQGKSIHRDPGSSTIAKSQVITAPDSGLHSSTPRGIDSLPILESNISSALVEGPTNQEAAGVASVSSPWGLHSLFNVQEHFPSFSAAKKFASKLFLQPEEDNQNYNTKHKDCQNSNNLSLQPNFFPKGSKDDSNMNQIQLIDIEDLGSDRECEDEDLPEAGYHSEGERDLVIWVNHALEPFEIPIPKENSPVLAIPKATFKDKNSYARTIMTRSQTRIDISITHLSKTSSDHKPMLLICKEEGFQGPKPFRTGGMAGLAMKLKGLKSILSTWNKLHFGNIFQEVKDNEITA</sequence>
<feature type="region of interest" description="Disordered" evidence="1">
    <location>
        <begin position="307"/>
        <end position="328"/>
    </location>
</feature>